<organism evidence="1 2">
    <name type="scientific">Sporosarcina highlanderae</name>
    <dbReference type="NCBI Taxonomy" id="3035916"/>
    <lineage>
        <taxon>Bacteria</taxon>
        <taxon>Bacillati</taxon>
        <taxon>Bacillota</taxon>
        <taxon>Bacilli</taxon>
        <taxon>Bacillales</taxon>
        <taxon>Caryophanaceae</taxon>
        <taxon>Sporosarcina</taxon>
    </lineage>
</organism>
<gene>
    <name evidence="1" type="ORF">P5G49_15200</name>
</gene>
<evidence type="ECO:0008006" key="3">
    <source>
        <dbReference type="Google" id="ProtNLM"/>
    </source>
</evidence>
<keyword evidence="2" id="KW-1185">Reference proteome</keyword>
<comment type="caution">
    <text evidence="1">The sequence shown here is derived from an EMBL/GenBank/DDBJ whole genome shotgun (WGS) entry which is preliminary data.</text>
</comment>
<name>A0ABT8JW71_9BACL</name>
<accession>A0ABT8JW71</accession>
<protein>
    <recommendedName>
        <fullName evidence="3">Peptidase C39-like domain-containing protein</fullName>
    </recommendedName>
</protein>
<dbReference type="Proteomes" id="UP001175097">
    <property type="component" value="Unassembled WGS sequence"/>
</dbReference>
<proteinExistence type="predicted"/>
<evidence type="ECO:0000313" key="2">
    <source>
        <dbReference type="Proteomes" id="UP001175097"/>
    </source>
</evidence>
<sequence>MKLIDGFIGKSQYDNDIDERFRPSACGPVTAYTILCHHMHESSKSGIDNLYHMLGGTKIGLFKWRFVRRMRKVLGPDWIVEDCNLSGLRKEIDEGRPVAAKFDKWFTFHWFGKYVYDYHWVPVVGYKETSAGVVLIVHDNGGRNRNSQVREIAYEPNKPILSFVKIAKTTVA</sequence>
<dbReference type="Gene3D" id="3.90.70.10">
    <property type="entry name" value="Cysteine proteinases"/>
    <property type="match status" value="1"/>
</dbReference>
<evidence type="ECO:0000313" key="1">
    <source>
        <dbReference type="EMBL" id="MDN4608806.1"/>
    </source>
</evidence>
<reference evidence="1" key="1">
    <citation type="submission" date="2023-03" db="EMBL/GenBank/DDBJ databases">
        <title>MT1 and MT2 Draft Genomes of Novel Species.</title>
        <authorList>
            <person name="Venkateswaran K."/>
        </authorList>
    </citation>
    <scope>NUCLEOTIDE SEQUENCE</scope>
    <source>
        <strain evidence="1">F6_3S_P_2</strain>
    </source>
</reference>
<dbReference type="RefSeq" id="WP_301245156.1">
    <property type="nucleotide sequence ID" value="NZ_JAROCC010000014.1"/>
</dbReference>
<dbReference type="EMBL" id="JAROCC010000014">
    <property type="protein sequence ID" value="MDN4608806.1"/>
    <property type="molecule type" value="Genomic_DNA"/>
</dbReference>